<dbReference type="InterPro" id="IPR011419">
    <property type="entry name" value="ATP12_ATP_synth-F1-assembly"/>
</dbReference>
<sequence length="364" mass="40871">MYITRASIPRNLRRCIVGCGGPHRASKESSSSIARRFFSERKATGPERRRRFYVHVDVVSCPPVWEERKKPNKDNKSMQESPISAGVDNTDSASGVVRGGDKQQQSQMLQLRVPGSNEPLENELKWFTIRLDERPLKTPLGHPLAVPSENLAYALAAEWNCQVVDVINPTQMPLMTLVATSIDQTAQATEFYQNNILRYLRTDTVCYWADPMEERSIHRRQQSAWKDVHAWITAWSGGYAPGVAMGHAESMLMAKQKQLPHPPELQQACHNVVHSLDAWHLTALHAMTIETKSMLLALFLLLGKSGSIKDVDAAMEAARVEEEFNISNWGLVEGQHDYDRLNASIQLHAAMLLKDCLAADNFSS</sequence>
<dbReference type="GO" id="GO:0005739">
    <property type="term" value="C:mitochondrion"/>
    <property type="evidence" value="ECO:0007669"/>
    <property type="project" value="UniProtKB-SubCell"/>
</dbReference>
<comment type="caution">
    <text evidence="7">The sequence shown here is derived from an EMBL/GenBank/DDBJ whole genome shotgun (WGS) entry which is preliminary data.</text>
</comment>
<dbReference type="InParanoid" id="A0A1Z5JGQ3"/>
<feature type="compositionally biased region" description="Polar residues" evidence="6">
    <location>
        <begin position="78"/>
        <end position="93"/>
    </location>
</feature>
<evidence type="ECO:0000256" key="5">
    <source>
        <dbReference type="ARBA" id="ARBA00023186"/>
    </source>
</evidence>
<feature type="region of interest" description="Disordered" evidence="6">
    <location>
        <begin position="66"/>
        <end position="109"/>
    </location>
</feature>
<evidence type="ECO:0000256" key="3">
    <source>
        <dbReference type="ARBA" id="ARBA00022946"/>
    </source>
</evidence>
<evidence type="ECO:0000256" key="1">
    <source>
        <dbReference type="ARBA" id="ARBA00004173"/>
    </source>
</evidence>
<dbReference type="OrthoDB" id="5673at2759"/>
<protein>
    <submittedName>
        <fullName evidence="7">ATP synthase mitochondrial F1 complex assembly factor 2</fullName>
    </submittedName>
</protein>
<dbReference type="InterPro" id="IPR042272">
    <property type="entry name" value="ATP12_ATP_synth-F1-assembly_N"/>
</dbReference>
<evidence type="ECO:0000313" key="7">
    <source>
        <dbReference type="EMBL" id="GAX13169.1"/>
    </source>
</evidence>
<feature type="compositionally biased region" description="Basic and acidic residues" evidence="6">
    <location>
        <begin position="66"/>
        <end position="77"/>
    </location>
</feature>
<dbReference type="PANTHER" id="PTHR21013:SF10">
    <property type="entry name" value="ATP SYNTHASE MITOCHONDRIAL F1 COMPLEX ASSEMBLY FACTOR 2"/>
    <property type="match status" value="1"/>
</dbReference>
<keyword evidence="5" id="KW-0143">Chaperone</keyword>
<dbReference type="PANTHER" id="PTHR21013">
    <property type="entry name" value="ATP SYNTHASE MITOCHONDRIAL F1 COMPLEX ASSEMBLY FACTOR 2/ATP12 PROTEIN, MITOCHONDRIAL PRECURSOR"/>
    <property type="match status" value="1"/>
</dbReference>
<dbReference type="Gene3D" id="1.10.3580.10">
    <property type="entry name" value="ATP12 ATPase"/>
    <property type="match status" value="1"/>
</dbReference>
<dbReference type="AlphaFoldDB" id="A0A1Z5JGQ3"/>
<comment type="subcellular location">
    <subcellularLocation>
        <location evidence="1">Mitochondrion</location>
    </subcellularLocation>
</comment>
<dbReference type="InterPro" id="IPR023335">
    <property type="entry name" value="ATP12_ortho_dom_sf"/>
</dbReference>
<dbReference type="Proteomes" id="UP000198406">
    <property type="component" value="Unassembled WGS sequence"/>
</dbReference>
<keyword evidence="8" id="KW-1185">Reference proteome</keyword>
<dbReference type="Gene3D" id="3.30.2180.10">
    <property type="entry name" value="ATP12-like"/>
    <property type="match status" value="1"/>
</dbReference>
<dbReference type="Pfam" id="PF07542">
    <property type="entry name" value="ATP12"/>
    <property type="match status" value="1"/>
</dbReference>
<reference evidence="7 8" key="1">
    <citation type="journal article" date="2015" name="Plant Cell">
        <title>Oil accumulation by the oleaginous diatom Fistulifera solaris as revealed by the genome and transcriptome.</title>
        <authorList>
            <person name="Tanaka T."/>
            <person name="Maeda Y."/>
            <person name="Veluchamy A."/>
            <person name="Tanaka M."/>
            <person name="Abida H."/>
            <person name="Marechal E."/>
            <person name="Bowler C."/>
            <person name="Muto M."/>
            <person name="Sunaga Y."/>
            <person name="Tanaka M."/>
            <person name="Yoshino T."/>
            <person name="Taniguchi T."/>
            <person name="Fukuda Y."/>
            <person name="Nemoto M."/>
            <person name="Matsumoto M."/>
            <person name="Wong P.S."/>
            <person name="Aburatani S."/>
            <person name="Fujibuchi W."/>
        </authorList>
    </citation>
    <scope>NUCLEOTIDE SEQUENCE [LARGE SCALE GENOMIC DNA]</scope>
    <source>
        <strain evidence="7 8">JPCC DA0580</strain>
    </source>
</reference>
<keyword evidence="4" id="KW-0496">Mitochondrion</keyword>
<dbReference type="EMBL" id="BDSP01000061">
    <property type="protein sequence ID" value="GAX13169.1"/>
    <property type="molecule type" value="Genomic_DNA"/>
</dbReference>
<evidence type="ECO:0000256" key="4">
    <source>
        <dbReference type="ARBA" id="ARBA00023128"/>
    </source>
</evidence>
<accession>A0A1Z5JGQ3</accession>
<name>A0A1Z5JGQ3_FISSO</name>
<organism evidence="7 8">
    <name type="scientific">Fistulifera solaris</name>
    <name type="common">Oleaginous diatom</name>
    <dbReference type="NCBI Taxonomy" id="1519565"/>
    <lineage>
        <taxon>Eukaryota</taxon>
        <taxon>Sar</taxon>
        <taxon>Stramenopiles</taxon>
        <taxon>Ochrophyta</taxon>
        <taxon>Bacillariophyta</taxon>
        <taxon>Bacillariophyceae</taxon>
        <taxon>Bacillariophycidae</taxon>
        <taxon>Naviculales</taxon>
        <taxon>Naviculaceae</taxon>
        <taxon>Fistulifera</taxon>
    </lineage>
</organism>
<proteinExistence type="inferred from homology"/>
<comment type="similarity">
    <text evidence="2">Belongs to the ATP12 family.</text>
</comment>
<evidence type="ECO:0000313" key="8">
    <source>
        <dbReference type="Proteomes" id="UP000198406"/>
    </source>
</evidence>
<dbReference type="GO" id="GO:0033615">
    <property type="term" value="P:mitochondrial proton-transporting ATP synthase complex assembly"/>
    <property type="evidence" value="ECO:0007669"/>
    <property type="project" value="TreeGrafter"/>
</dbReference>
<dbReference type="SUPFAM" id="SSF160909">
    <property type="entry name" value="ATP12-like"/>
    <property type="match status" value="1"/>
</dbReference>
<evidence type="ECO:0000256" key="6">
    <source>
        <dbReference type="SAM" id="MobiDB-lite"/>
    </source>
</evidence>
<keyword evidence="3" id="KW-0809">Transit peptide</keyword>
<gene>
    <name evidence="7" type="ORF">FisN_17Hh099</name>
</gene>
<evidence type="ECO:0000256" key="2">
    <source>
        <dbReference type="ARBA" id="ARBA00008231"/>
    </source>
</evidence>